<proteinExistence type="inferred from homology"/>
<reference evidence="9" key="1">
    <citation type="submission" date="2020-04" db="EMBL/GenBank/DDBJ databases">
        <title>Comparative genomics of oral phylogroup-2 Treponema strains.</title>
        <authorList>
            <person name="Zeng H."/>
            <person name="Chan Y.K."/>
            <person name="Watt R.M."/>
        </authorList>
    </citation>
    <scope>NUCLEOTIDE SEQUENCE</scope>
    <source>
        <strain evidence="9">OMZ 905</strain>
    </source>
</reference>
<dbReference type="InterPro" id="IPR050366">
    <property type="entry name" value="BP-dependent_transpt_permease"/>
</dbReference>
<evidence type="ECO:0000313" key="9">
    <source>
        <dbReference type="EMBL" id="UTD01520.1"/>
    </source>
</evidence>
<keyword evidence="4 7" id="KW-0812">Transmembrane</keyword>
<evidence type="ECO:0000256" key="3">
    <source>
        <dbReference type="ARBA" id="ARBA00022475"/>
    </source>
</evidence>
<dbReference type="InterPro" id="IPR000515">
    <property type="entry name" value="MetI-like"/>
</dbReference>
<dbReference type="CDD" id="cd06261">
    <property type="entry name" value="TM_PBP2"/>
    <property type="match status" value="1"/>
</dbReference>
<feature type="transmembrane region" description="Helical" evidence="7">
    <location>
        <begin position="90"/>
        <end position="112"/>
    </location>
</feature>
<keyword evidence="5 7" id="KW-1133">Transmembrane helix</keyword>
<feature type="domain" description="ABC transmembrane type-1" evidence="8">
    <location>
        <begin position="54"/>
        <end position="245"/>
    </location>
</feature>
<dbReference type="GO" id="GO:0005886">
    <property type="term" value="C:plasma membrane"/>
    <property type="evidence" value="ECO:0007669"/>
    <property type="project" value="UniProtKB-SubCell"/>
</dbReference>
<protein>
    <submittedName>
        <fullName evidence="9">ABC transporter permease</fullName>
    </submittedName>
</protein>
<dbReference type="EMBL" id="CP051635">
    <property type="protein sequence ID" value="UTD01520.1"/>
    <property type="molecule type" value="Genomic_DNA"/>
</dbReference>
<dbReference type="GO" id="GO:0055085">
    <property type="term" value="P:transmembrane transport"/>
    <property type="evidence" value="ECO:0007669"/>
    <property type="project" value="InterPro"/>
</dbReference>
<sequence>MIVLTAAIIAIFAPFIAPYDPYEMGNIYEKPCLDHLLGTNDVGQDILSELVYGARVSLFVGFFAAITITGIGVVFALLSGYYGGIIDRLITVLTNIAMSVPGLPLTVLLVAFMKPGKWNLIIAMSITSWTGTARILRAKTKEIAEQPFIKIEKALGVPDFVIMFKHILPNLKDIILIRGVLSVSAAMVTESGLSFLGLGTYGEKSWGAILRYAFFRHSILRGQIWWYLPPIICISVTVLGFMLIGYYGTKNE</sequence>
<name>A0A9Q9F039_TREDN</name>
<keyword evidence="6 7" id="KW-0472">Membrane</keyword>
<dbReference type="InterPro" id="IPR035906">
    <property type="entry name" value="MetI-like_sf"/>
</dbReference>
<evidence type="ECO:0000256" key="6">
    <source>
        <dbReference type="ARBA" id="ARBA00023136"/>
    </source>
</evidence>
<evidence type="ECO:0000256" key="7">
    <source>
        <dbReference type="RuleBase" id="RU363032"/>
    </source>
</evidence>
<feature type="transmembrane region" description="Helical" evidence="7">
    <location>
        <begin position="224"/>
        <end position="247"/>
    </location>
</feature>
<keyword evidence="2 7" id="KW-0813">Transport</keyword>
<keyword evidence="3" id="KW-1003">Cell membrane</keyword>
<comment type="similarity">
    <text evidence="7">Belongs to the binding-protein-dependent transport system permease family.</text>
</comment>
<gene>
    <name evidence="9" type="ORF">E4N86_09445</name>
</gene>
<evidence type="ECO:0000256" key="2">
    <source>
        <dbReference type="ARBA" id="ARBA00022448"/>
    </source>
</evidence>
<organism evidence="9 10">
    <name type="scientific">Treponema denticola</name>
    <dbReference type="NCBI Taxonomy" id="158"/>
    <lineage>
        <taxon>Bacteria</taxon>
        <taxon>Pseudomonadati</taxon>
        <taxon>Spirochaetota</taxon>
        <taxon>Spirochaetia</taxon>
        <taxon>Spirochaetales</taxon>
        <taxon>Treponemataceae</taxon>
        <taxon>Treponema</taxon>
    </lineage>
</organism>
<dbReference type="AlphaFoldDB" id="A0A9Q9F039"/>
<feature type="transmembrane region" description="Helical" evidence="7">
    <location>
        <begin position="56"/>
        <end position="78"/>
    </location>
</feature>
<dbReference type="Gene3D" id="1.10.3720.10">
    <property type="entry name" value="MetI-like"/>
    <property type="match status" value="1"/>
</dbReference>
<comment type="subcellular location">
    <subcellularLocation>
        <location evidence="1 7">Cell membrane</location>
        <topology evidence="1 7">Multi-pass membrane protein</topology>
    </subcellularLocation>
</comment>
<dbReference type="PANTHER" id="PTHR43386">
    <property type="entry name" value="OLIGOPEPTIDE TRANSPORT SYSTEM PERMEASE PROTEIN APPC"/>
    <property type="match status" value="1"/>
</dbReference>
<evidence type="ECO:0000313" key="10">
    <source>
        <dbReference type="Proteomes" id="UP001056981"/>
    </source>
</evidence>
<dbReference type="PANTHER" id="PTHR43386:SF1">
    <property type="entry name" value="D,D-DIPEPTIDE TRANSPORT SYSTEM PERMEASE PROTEIN DDPC-RELATED"/>
    <property type="match status" value="1"/>
</dbReference>
<accession>A0A9Q9F039</accession>
<dbReference type="Proteomes" id="UP001056981">
    <property type="component" value="Chromosome"/>
</dbReference>
<evidence type="ECO:0000256" key="4">
    <source>
        <dbReference type="ARBA" id="ARBA00022692"/>
    </source>
</evidence>
<evidence type="ECO:0000256" key="1">
    <source>
        <dbReference type="ARBA" id="ARBA00004651"/>
    </source>
</evidence>
<dbReference type="PROSITE" id="PS50928">
    <property type="entry name" value="ABC_TM1"/>
    <property type="match status" value="1"/>
</dbReference>
<evidence type="ECO:0000256" key="5">
    <source>
        <dbReference type="ARBA" id="ARBA00022989"/>
    </source>
</evidence>
<dbReference type="SUPFAM" id="SSF161098">
    <property type="entry name" value="MetI-like"/>
    <property type="match status" value="1"/>
</dbReference>
<dbReference type="Pfam" id="PF00528">
    <property type="entry name" value="BPD_transp_1"/>
    <property type="match status" value="1"/>
</dbReference>
<evidence type="ECO:0000259" key="8">
    <source>
        <dbReference type="PROSITE" id="PS50928"/>
    </source>
</evidence>